<comment type="caution">
    <text evidence="2">The sequence shown here is derived from an EMBL/GenBank/DDBJ whole genome shotgun (WGS) entry which is preliminary data.</text>
</comment>
<dbReference type="Proteomes" id="UP000239485">
    <property type="component" value="Unassembled WGS sequence"/>
</dbReference>
<dbReference type="RefSeq" id="WP_104431002.1">
    <property type="nucleotide sequence ID" value="NZ_PTJD01000001.1"/>
</dbReference>
<gene>
    <name evidence="1" type="primary">gatC</name>
    <name evidence="2" type="ORF">CLV92_101319</name>
</gene>
<dbReference type="PANTHER" id="PTHR15004:SF0">
    <property type="entry name" value="GLUTAMYL-TRNA(GLN) AMIDOTRANSFERASE SUBUNIT C, MITOCHONDRIAL"/>
    <property type="match status" value="1"/>
</dbReference>
<evidence type="ECO:0000313" key="3">
    <source>
        <dbReference type="Proteomes" id="UP000239485"/>
    </source>
</evidence>
<name>A0A2S6IWK8_9ACTN</name>
<dbReference type="HAMAP" id="MF_00122">
    <property type="entry name" value="GatC"/>
    <property type="match status" value="1"/>
</dbReference>
<dbReference type="GO" id="GO:0006412">
    <property type="term" value="P:translation"/>
    <property type="evidence" value="ECO:0007669"/>
    <property type="project" value="UniProtKB-UniRule"/>
</dbReference>
<comment type="similarity">
    <text evidence="1">Belongs to the GatC family.</text>
</comment>
<comment type="catalytic activity">
    <reaction evidence="1">
        <text>L-glutamyl-tRNA(Gln) + L-glutamine + ATP + H2O = L-glutaminyl-tRNA(Gln) + L-glutamate + ADP + phosphate + H(+)</text>
        <dbReference type="Rhea" id="RHEA:17521"/>
        <dbReference type="Rhea" id="RHEA-COMP:9681"/>
        <dbReference type="Rhea" id="RHEA-COMP:9684"/>
        <dbReference type="ChEBI" id="CHEBI:15377"/>
        <dbReference type="ChEBI" id="CHEBI:15378"/>
        <dbReference type="ChEBI" id="CHEBI:29985"/>
        <dbReference type="ChEBI" id="CHEBI:30616"/>
        <dbReference type="ChEBI" id="CHEBI:43474"/>
        <dbReference type="ChEBI" id="CHEBI:58359"/>
        <dbReference type="ChEBI" id="CHEBI:78520"/>
        <dbReference type="ChEBI" id="CHEBI:78521"/>
        <dbReference type="ChEBI" id="CHEBI:456216"/>
    </reaction>
</comment>
<dbReference type="GO" id="GO:0005524">
    <property type="term" value="F:ATP binding"/>
    <property type="evidence" value="ECO:0007669"/>
    <property type="project" value="UniProtKB-KW"/>
</dbReference>
<dbReference type="GO" id="GO:0050566">
    <property type="term" value="F:asparaginyl-tRNA synthase (glutamine-hydrolyzing) activity"/>
    <property type="evidence" value="ECO:0007669"/>
    <property type="project" value="RHEA"/>
</dbReference>
<keyword evidence="3" id="KW-1185">Reference proteome</keyword>
<reference evidence="2 3" key="1">
    <citation type="submission" date="2018-02" db="EMBL/GenBank/DDBJ databases">
        <title>Genomic Encyclopedia of Archaeal and Bacterial Type Strains, Phase II (KMG-II): from individual species to whole genera.</title>
        <authorList>
            <person name="Goeker M."/>
        </authorList>
    </citation>
    <scope>NUCLEOTIDE SEQUENCE [LARGE SCALE GENOMIC DNA]</scope>
    <source>
        <strain evidence="2 3">DSM 22857</strain>
    </source>
</reference>
<dbReference type="GO" id="GO:0006450">
    <property type="term" value="P:regulation of translational fidelity"/>
    <property type="evidence" value="ECO:0007669"/>
    <property type="project" value="InterPro"/>
</dbReference>
<comment type="subunit">
    <text evidence="1">Heterotrimer of A, B and C subunits.</text>
</comment>
<dbReference type="AlphaFoldDB" id="A0A2S6IWK8"/>
<dbReference type="NCBIfam" id="TIGR00135">
    <property type="entry name" value="gatC"/>
    <property type="match status" value="1"/>
</dbReference>
<keyword evidence="1" id="KW-0648">Protein biosynthesis</keyword>
<keyword evidence="1" id="KW-0436">Ligase</keyword>
<proteinExistence type="inferred from homology"/>
<dbReference type="SUPFAM" id="SSF141000">
    <property type="entry name" value="Glu-tRNAGln amidotransferase C subunit"/>
    <property type="match status" value="1"/>
</dbReference>
<accession>A0A2S6IWK8</accession>
<dbReference type="Gene3D" id="1.10.20.60">
    <property type="entry name" value="Glu-tRNAGln amidotransferase C subunit, N-terminal domain"/>
    <property type="match status" value="1"/>
</dbReference>
<protein>
    <recommendedName>
        <fullName evidence="1">Aspartyl/glutamyl-tRNA(Asn/Gln) amidotransferase subunit C</fullName>
        <shortName evidence="1">Asp/Glu-ADT subunit C</shortName>
        <ecNumber evidence="1">6.3.5.-</ecNumber>
    </recommendedName>
</protein>
<evidence type="ECO:0000313" key="2">
    <source>
        <dbReference type="EMBL" id="PPK98620.1"/>
    </source>
</evidence>
<keyword evidence="1" id="KW-0547">Nucleotide-binding</keyword>
<dbReference type="EC" id="6.3.5.-" evidence="1"/>
<comment type="catalytic activity">
    <reaction evidence="1">
        <text>L-aspartyl-tRNA(Asn) + L-glutamine + ATP + H2O = L-asparaginyl-tRNA(Asn) + L-glutamate + ADP + phosphate + 2 H(+)</text>
        <dbReference type="Rhea" id="RHEA:14513"/>
        <dbReference type="Rhea" id="RHEA-COMP:9674"/>
        <dbReference type="Rhea" id="RHEA-COMP:9677"/>
        <dbReference type="ChEBI" id="CHEBI:15377"/>
        <dbReference type="ChEBI" id="CHEBI:15378"/>
        <dbReference type="ChEBI" id="CHEBI:29985"/>
        <dbReference type="ChEBI" id="CHEBI:30616"/>
        <dbReference type="ChEBI" id="CHEBI:43474"/>
        <dbReference type="ChEBI" id="CHEBI:58359"/>
        <dbReference type="ChEBI" id="CHEBI:78515"/>
        <dbReference type="ChEBI" id="CHEBI:78516"/>
        <dbReference type="ChEBI" id="CHEBI:456216"/>
    </reaction>
</comment>
<organism evidence="2 3">
    <name type="scientific">Kineococcus xinjiangensis</name>
    <dbReference type="NCBI Taxonomy" id="512762"/>
    <lineage>
        <taxon>Bacteria</taxon>
        <taxon>Bacillati</taxon>
        <taxon>Actinomycetota</taxon>
        <taxon>Actinomycetes</taxon>
        <taxon>Kineosporiales</taxon>
        <taxon>Kineosporiaceae</taxon>
        <taxon>Kineococcus</taxon>
    </lineage>
</organism>
<dbReference type="PANTHER" id="PTHR15004">
    <property type="entry name" value="GLUTAMYL-TRNA(GLN) AMIDOTRANSFERASE SUBUNIT C, MITOCHONDRIAL"/>
    <property type="match status" value="1"/>
</dbReference>
<keyword evidence="1" id="KW-0067">ATP-binding</keyword>
<comment type="function">
    <text evidence="1">Allows the formation of correctly charged Asn-tRNA(Asn) or Gln-tRNA(Gln) through the transamidation of misacylated Asp-tRNA(Asn) or Glu-tRNA(Gln) in organisms which lack either or both of asparaginyl-tRNA or glutaminyl-tRNA synthetases. The reaction takes place in the presence of glutamine and ATP through an activated phospho-Asp-tRNA(Asn) or phospho-Glu-tRNA(Gln).</text>
</comment>
<dbReference type="InterPro" id="IPR003837">
    <property type="entry name" value="GatC"/>
</dbReference>
<dbReference type="EMBL" id="PTJD01000001">
    <property type="protein sequence ID" value="PPK98620.1"/>
    <property type="molecule type" value="Genomic_DNA"/>
</dbReference>
<sequence length="99" mass="10598">MSDISRPEVAHLARLARIDMTEEELDRMAAQLGAVLDAVEQVAAVVGDDVPATSHPMPLRNVTRPDVVVPSLTAEEALAAAPEVEDGRFRVPMILGEEA</sequence>
<dbReference type="InterPro" id="IPR036113">
    <property type="entry name" value="Asp/Glu-ADT_sf_sub_c"/>
</dbReference>
<dbReference type="GO" id="GO:0050567">
    <property type="term" value="F:glutaminyl-tRNA synthase (glutamine-hydrolyzing) activity"/>
    <property type="evidence" value="ECO:0007669"/>
    <property type="project" value="UniProtKB-UniRule"/>
</dbReference>
<dbReference type="GO" id="GO:0070681">
    <property type="term" value="P:glutaminyl-tRNAGln biosynthesis via transamidation"/>
    <property type="evidence" value="ECO:0007669"/>
    <property type="project" value="TreeGrafter"/>
</dbReference>
<evidence type="ECO:0000256" key="1">
    <source>
        <dbReference type="HAMAP-Rule" id="MF_00122"/>
    </source>
</evidence>
<dbReference type="Pfam" id="PF02686">
    <property type="entry name" value="GatC"/>
    <property type="match status" value="1"/>
</dbReference>
<dbReference type="GO" id="GO:0016740">
    <property type="term" value="F:transferase activity"/>
    <property type="evidence" value="ECO:0007669"/>
    <property type="project" value="UniProtKB-KW"/>
</dbReference>
<keyword evidence="2" id="KW-0808">Transferase</keyword>
<dbReference type="OrthoDB" id="5295223at2"/>